<protein>
    <recommendedName>
        <fullName evidence="3">CD-NTase associated protein 4-like DNA endonuclease domain-containing protein</fullName>
    </recommendedName>
</protein>
<evidence type="ECO:0000313" key="1">
    <source>
        <dbReference type="EMBL" id="XFO69010.1"/>
    </source>
</evidence>
<gene>
    <name evidence="1" type="ORF">SPSIL_052380</name>
</gene>
<evidence type="ECO:0000313" key="2">
    <source>
        <dbReference type="Proteomes" id="UP000216752"/>
    </source>
</evidence>
<reference evidence="1" key="1">
    <citation type="submission" date="2024-05" db="EMBL/GenBank/DDBJ databases">
        <title>Isolation and characterization of Sporomusa carbonis sp. nov., a carboxydotrophic hydrogenogen in the genus of Sporomusa isolated from a charcoal burning pile.</title>
        <authorList>
            <person name="Boeer T."/>
            <person name="Rosenbaum F."/>
            <person name="Eysell L."/>
            <person name="Mueller V."/>
            <person name="Daniel R."/>
            <person name="Poehlein A."/>
        </authorList>
    </citation>
    <scope>NUCLEOTIDE SEQUENCE [LARGE SCALE GENOMIC DNA]</scope>
    <source>
        <strain evidence="1">DSM 10669</strain>
    </source>
</reference>
<keyword evidence="2" id="KW-1185">Reference proteome</keyword>
<dbReference type="RefSeq" id="WP_094604521.1">
    <property type="nucleotide sequence ID" value="NZ_CP155573.1"/>
</dbReference>
<dbReference type="Proteomes" id="UP000216752">
    <property type="component" value="Chromosome"/>
</dbReference>
<evidence type="ECO:0008006" key="3">
    <source>
        <dbReference type="Google" id="ProtNLM"/>
    </source>
</evidence>
<dbReference type="EMBL" id="CP155573">
    <property type="protein sequence ID" value="XFO69010.1"/>
    <property type="molecule type" value="Genomic_DNA"/>
</dbReference>
<sequence>MAKINKTSGSMAYNRLDMQVSQSLLFAIELYDSLDYLIVLDYYDDITVFEGEDEDSVVRYYQMKTSDKTITMHTVLEQEWLPKLYEHLDNPKNIIRELGLISNQSITDQIKTTEKKASNKKIFSSDMTNFDTIHDDTKNKICQDIAKRKQISLDEVDLSKFIYLKTELTINSHKDLAEKKLIDFLSDPYPKMSISIAKTIYATLVQLLSCKQAFELGENSSFDAVKAHKSFSKKLVNKIIDVASIIELPAFQDVLDKGRIPGEYKDKAASAYITILADSNRNDELFNRTFDALRKIIQIVNPIIGEPLWDYAGRCFEEYAKDNQRNIHVLTADLYINVLVLCILVRGDD</sequence>
<proteinExistence type="predicted"/>
<accession>A0ABZ3ITG2</accession>
<name>A0ABZ3ITG2_9FIRM</name>
<organism evidence="1 2">
    <name type="scientific">Sporomusa silvacetica DSM 10669</name>
    <dbReference type="NCBI Taxonomy" id="1123289"/>
    <lineage>
        <taxon>Bacteria</taxon>
        <taxon>Bacillati</taxon>
        <taxon>Bacillota</taxon>
        <taxon>Negativicutes</taxon>
        <taxon>Selenomonadales</taxon>
        <taxon>Sporomusaceae</taxon>
        <taxon>Sporomusa</taxon>
    </lineage>
</organism>